<sequence length="141" mass="14623">MRRHHDPVGRFCRPAATRRATSGRRTGAACRHEARPAPDNAGAASPDHTGYVRFIPSQIPVLTCEPAGHPAILHGAVSALARLGRSDLGGVLQVRAAGAAPDAIRVAAGRAVENALRGGSGWVALPPAGTAWTDSLESEDR</sequence>
<feature type="compositionally biased region" description="Low complexity" evidence="1">
    <location>
        <begin position="17"/>
        <end position="29"/>
    </location>
</feature>
<proteinExistence type="predicted"/>
<evidence type="ECO:0000256" key="1">
    <source>
        <dbReference type="SAM" id="MobiDB-lite"/>
    </source>
</evidence>
<evidence type="ECO:0000313" key="3">
    <source>
        <dbReference type="Proteomes" id="UP001240150"/>
    </source>
</evidence>
<name>A0ABY8WT72_9ACTN</name>
<evidence type="ECO:0000313" key="2">
    <source>
        <dbReference type="EMBL" id="WIN00187.1"/>
    </source>
</evidence>
<evidence type="ECO:0008006" key="4">
    <source>
        <dbReference type="Google" id="ProtNLM"/>
    </source>
</evidence>
<dbReference type="Proteomes" id="UP001240150">
    <property type="component" value="Chromosome"/>
</dbReference>
<feature type="region of interest" description="Disordered" evidence="1">
    <location>
        <begin position="17"/>
        <end position="49"/>
    </location>
</feature>
<dbReference type="RefSeq" id="WP_284921679.1">
    <property type="nucleotide sequence ID" value="NZ_CP126980.1"/>
</dbReference>
<dbReference type="EMBL" id="CP126980">
    <property type="protein sequence ID" value="WIN00187.1"/>
    <property type="molecule type" value="Genomic_DNA"/>
</dbReference>
<accession>A0ABY8WT72</accession>
<gene>
    <name evidence="2" type="ORF">ACTOB_003881</name>
</gene>
<keyword evidence="3" id="KW-1185">Reference proteome</keyword>
<organism evidence="2 3">
    <name type="scientific">Actinoplanes oblitus</name>
    <dbReference type="NCBI Taxonomy" id="3040509"/>
    <lineage>
        <taxon>Bacteria</taxon>
        <taxon>Bacillati</taxon>
        <taxon>Actinomycetota</taxon>
        <taxon>Actinomycetes</taxon>
        <taxon>Micromonosporales</taxon>
        <taxon>Micromonosporaceae</taxon>
        <taxon>Actinoplanes</taxon>
    </lineage>
</organism>
<reference evidence="2 3" key="1">
    <citation type="submission" date="2023-06" db="EMBL/GenBank/DDBJ databases">
        <authorList>
            <person name="Yushchuk O."/>
            <person name="Binda E."/>
            <person name="Ruckert-Reed C."/>
            <person name="Fedorenko V."/>
            <person name="Kalinowski J."/>
            <person name="Marinelli F."/>
        </authorList>
    </citation>
    <scope>NUCLEOTIDE SEQUENCE [LARGE SCALE GENOMIC DNA]</scope>
    <source>
        <strain evidence="2 3">NRRL 3884</strain>
    </source>
</reference>
<protein>
    <recommendedName>
        <fullName evidence="4">Histidine kinase/HSP90-like ATPase domain-containing protein</fullName>
    </recommendedName>
</protein>